<dbReference type="CDD" id="cd04301">
    <property type="entry name" value="NAT_SF"/>
    <property type="match status" value="1"/>
</dbReference>
<dbReference type="EMBL" id="CP102453">
    <property type="protein sequence ID" value="UUX33115.1"/>
    <property type="molecule type" value="Genomic_DNA"/>
</dbReference>
<protein>
    <submittedName>
        <fullName evidence="4">GNAT family N-acetyltransferase</fullName>
    </submittedName>
</protein>
<dbReference type="InterPro" id="IPR050680">
    <property type="entry name" value="YpeA/RimI_acetyltransf"/>
</dbReference>
<evidence type="ECO:0000313" key="5">
    <source>
        <dbReference type="Proteomes" id="UP001315967"/>
    </source>
</evidence>
<dbReference type="Proteomes" id="UP001315967">
    <property type="component" value="Chromosome"/>
</dbReference>
<evidence type="ECO:0000256" key="1">
    <source>
        <dbReference type="ARBA" id="ARBA00022679"/>
    </source>
</evidence>
<evidence type="ECO:0000313" key="4">
    <source>
        <dbReference type="EMBL" id="UUX33115.1"/>
    </source>
</evidence>
<keyword evidence="1" id="KW-0808">Transferase</keyword>
<dbReference type="PANTHER" id="PTHR43420">
    <property type="entry name" value="ACETYLTRANSFERASE"/>
    <property type="match status" value="1"/>
</dbReference>
<evidence type="ECO:0000259" key="3">
    <source>
        <dbReference type="PROSITE" id="PS51186"/>
    </source>
</evidence>
<dbReference type="InterPro" id="IPR000182">
    <property type="entry name" value="GNAT_dom"/>
</dbReference>
<dbReference type="RefSeq" id="WP_313792617.1">
    <property type="nucleotide sequence ID" value="NZ_CP102453.1"/>
</dbReference>
<sequence length="173" mass="19994">MELQRVHTNEFTAIQLFYHQLIEMMEGSPYLPGWEKDIYPSDEMLHDALNKHELYAVEINGTYVAAMIMNHDYNEGYKKANWAITAKDNEVTVIHALGILPTHQGQGLAKFLVQEAITRAQQNHQKAIRLDVLASNLPAHKLYTSLGFKLIDTVQMFYEDTGWTDYLLYEYVL</sequence>
<dbReference type="SUPFAM" id="SSF55729">
    <property type="entry name" value="Acyl-CoA N-acyltransferases (Nat)"/>
    <property type="match status" value="1"/>
</dbReference>
<reference evidence="4 5" key="1">
    <citation type="submission" date="2022-08" db="EMBL/GenBank/DDBJ databases">
        <title>Aerococcaceae sp. nov isolated from spoiled eye mask.</title>
        <authorList>
            <person name="Zhou G."/>
            <person name="Xie X.-B."/>
            <person name="Shi Q.-S."/>
            <person name="Wang Y.-S."/>
            <person name="Wen X."/>
            <person name="Peng H."/>
            <person name="Yang X.-J."/>
            <person name="Tao H.-B."/>
            <person name="Huang X.-M."/>
        </authorList>
    </citation>
    <scope>NUCLEOTIDE SEQUENCE [LARGE SCALE GENOMIC DNA]</scope>
    <source>
        <strain evidence="5">DM20194951</strain>
    </source>
</reference>
<proteinExistence type="predicted"/>
<keyword evidence="5" id="KW-1185">Reference proteome</keyword>
<feature type="domain" description="N-acetyltransferase" evidence="3">
    <location>
        <begin position="16"/>
        <end position="170"/>
    </location>
</feature>
<dbReference type="PANTHER" id="PTHR43420:SF47">
    <property type="entry name" value="N-ACETYLTRANSFERASE DOMAIN-CONTAINING PROTEIN"/>
    <property type="match status" value="1"/>
</dbReference>
<organism evidence="4 5">
    <name type="scientific">Fundicoccus culcitae</name>
    <dbReference type="NCBI Taxonomy" id="2969821"/>
    <lineage>
        <taxon>Bacteria</taxon>
        <taxon>Bacillati</taxon>
        <taxon>Bacillota</taxon>
        <taxon>Bacilli</taxon>
        <taxon>Lactobacillales</taxon>
        <taxon>Aerococcaceae</taxon>
        <taxon>Fundicoccus</taxon>
    </lineage>
</organism>
<name>A0ABY5P3C5_9LACT</name>
<dbReference type="Pfam" id="PF00583">
    <property type="entry name" value="Acetyltransf_1"/>
    <property type="match status" value="1"/>
</dbReference>
<keyword evidence="2" id="KW-0012">Acyltransferase</keyword>
<accession>A0ABY5P3C5</accession>
<evidence type="ECO:0000256" key="2">
    <source>
        <dbReference type="ARBA" id="ARBA00023315"/>
    </source>
</evidence>
<dbReference type="InterPro" id="IPR016181">
    <property type="entry name" value="Acyl_CoA_acyltransferase"/>
</dbReference>
<dbReference type="Gene3D" id="3.40.630.30">
    <property type="match status" value="1"/>
</dbReference>
<gene>
    <name evidence="4" type="ORF">NRE15_09385</name>
</gene>
<dbReference type="PROSITE" id="PS51186">
    <property type="entry name" value="GNAT"/>
    <property type="match status" value="1"/>
</dbReference>